<reference evidence="10" key="1">
    <citation type="submission" date="2016-11" db="EMBL/GenBank/DDBJ databases">
        <authorList>
            <person name="Guldener U."/>
        </authorList>
    </citation>
    <scope>NUCLEOTIDE SEQUENCE [LARGE SCALE GENOMIC DNA]</scope>
</reference>
<feature type="binding site" evidence="7">
    <location>
        <position position="189"/>
    </location>
    <ligand>
        <name>Mg(2+)</name>
        <dbReference type="ChEBI" id="CHEBI:18420"/>
    </ligand>
</feature>
<dbReference type="InterPro" id="IPR027417">
    <property type="entry name" value="P-loop_NTPase"/>
</dbReference>
<keyword evidence="3 7" id="KW-0460">Magnesium</keyword>
<dbReference type="GO" id="GO:0003924">
    <property type="term" value="F:GTPase activity"/>
    <property type="evidence" value="ECO:0007669"/>
    <property type="project" value="EnsemblFungi"/>
</dbReference>
<dbReference type="PRINTS" id="PR00318">
    <property type="entry name" value="GPROTEINA"/>
</dbReference>
<evidence type="ECO:0000256" key="1">
    <source>
        <dbReference type="ARBA" id="ARBA00022723"/>
    </source>
</evidence>
<dbReference type="GO" id="GO:0005834">
    <property type="term" value="C:heterotrimeric G-protein complex"/>
    <property type="evidence" value="ECO:0007669"/>
    <property type="project" value="TreeGrafter"/>
</dbReference>
<sequence length="525" mass="59017">MGLCSSKIEPNVSKSKKHRSTDEVHTNLDNLSDAVVDINNTEDASVRATLKDVVDKNKATPIYANNENNSSTDNNDIKKSSSLISKVDSGIGKRSKPSSYENNIETPIPAENSSQMKKYIISNPNVKLSTSKLIKDDMINQNVNKSSLSMSNTMDMSGVYSPLADLQDTPQKEDTYKVLLLGVGESGKSTVLKQFKILRQGGYTQDELEKLRSVIYKNLLDIVTDICKARNKYKIPVGEADIKDLKGTIKDVDDFMNTLRLSIDNRNEFITRNVPLEELEIEDIVGLPSKFFAYLAILWKTPATQALLRSKHRKNFHLLGNASYFIDSLERISKPDYVPTVDDVLKARIQTSGIQETTVEMQEDNIKLKIYDVGGQRVERKKWIQCFSNVSILIFCVSLSDYDSPLEEDPKINALAESIQLFDSIVNSKWFVNTQVMLFLNKIDIFIKKIKQSPLNTYFPEYSGDPKDAKASVKYILSLLKARNRANLTIYPHVTQATDSSNIELVFATLAETVLENKIKNLGAI</sequence>
<feature type="compositionally biased region" description="Polar residues" evidence="8">
    <location>
        <begin position="97"/>
        <end position="108"/>
    </location>
</feature>
<keyword evidence="4 6" id="KW-0342">GTP-binding</keyword>
<evidence type="ECO:0000313" key="10">
    <source>
        <dbReference type="Proteomes" id="UP000183365"/>
    </source>
</evidence>
<dbReference type="PANTHER" id="PTHR10218">
    <property type="entry name" value="GTP-BINDING PROTEIN ALPHA SUBUNIT"/>
    <property type="match status" value="1"/>
</dbReference>
<evidence type="ECO:0000256" key="3">
    <source>
        <dbReference type="ARBA" id="ARBA00022842"/>
    </source>
</evidence>
<dbReference type="GO" id="GO:0010255">
    <property type="term" value="P:glucose mediated signaling pathway"/>
    <property type="evidence" value="ECO:0007669"/>
    <property type="project" value="EnsemblFungi"/>
</dbReference>
<evidence type="ECO:0000256" key="5">
    <source>
        <dbReference type="ARBA" id="ARBA00023224"/>
    </source>
</evidence>
<feature type="binding site" evidence="6">
    <location>
        <begin position="185"/>
        <end position="190"/>
    </location>
    <ligand>
        <name>GTP</name>
        <dbReference type="ChEBI" id="CHEBI:37565"/>
    </ligand>
</feature>
<dbReference type="AlphaFoldDB" id="A0A1L0B003"/>
<feature type="binding site" evidence="6">
    <location>
        <begin position="372"/>
        <end position="376"/>
    </location>
    <ligand>
        <name>GTP</name>
        <dbReference type="ChEBI" id="CHEBI:37565"/>
    </ligand>
</feature>
<dbReference type="SUPFAM" id="SSF47895">
    <property type="entry name" value="Transducin (alpha subunit), insertion domain"/>
    <property type="match status" value="1"/>
</dbReference>
<name>A0A1L0B003_9ASCO</name>
<dbReference type="OrthoDB" id="5817230at2759"/>
<dbReference type="Gene3D" id="3.40.50.300">
    <property type="entry name" value="P-loop containing nucleotide triphosphate hydrolases"/>
    <property type="match status" value="1"/>
</dbReference>
<dbReference type="GO" id="GO:0030437">
    <property type="term" value="P:ascospore formation"/>
    <property type="evidence" value="ECO:0007669"/>
    <property type="project" value="EnsemblFungi"/>
</dbReference>
<dbReference type="GO" id="GO:0007189">
    <property type="term" value="P:adenylate cyclase-activating G protein-coupled receptor signaling pathway"/>
    <property type="evidence" value="ECO:0007669"/>
    <property type="project" value="EnsemblFungi"/>
</dbReference>
<dbReference type="GO" id="GO:0007124">
    <property type="term" value="P:pseudohyphal growth"/>
    <property type="evidence" value="ECO:0007669"/>
    <property type="project" value="EnsemblFungi"/>
</dbReference>
<dbReference type="CDD" id="cd00066">
    <property type="entry name" value="G-alpha"/>
    <property type="match status" value="1"/>
</dbReference>
<dbReference type="SUPFAM" id="SSF52540">
    <property type="entry name" value="P-loop containing nucleoside triphosphate hydrolases"/>
    <property type="match status" value="1"/>
</dbReference>
<accession>A0A1L0B003</accession>
<keyword evidence="10" id="KW-1185">Reference proteome</keyword>
<protein>
    <submittedName>
        <fullName evidence="9">Related to G protein complex alpha subunit GpaB</fullName>
    </submittedName>
</protein>
<dbReference type="Proteomes" id="UP000183365">
    <property type="component" value="Unassembled WGS sequence"/>
</dbReference>
<dbReference type="GO" id="GO:0001403">
    <property type="term" value="P:invasive growth in response to glucose limitation"/>
    <property type="evidence" value="ECO:0007669"/>
    <property type="project" value="EnsemblFungi"/>
</dbReference>
<dbReference type="EMBL" id="FQNF01000029">
    <property type="protein sequence ID" value="SGZ39730.1"/>
    <property type="molecule type" value="Genomic_DNA"/>
</dbReference>
<feature type="binding site" evidence="6">
    <location>
        <position position="497"/>
    </location>
    <ligand>
        <name>GTP</name>
        <dbReference type="ChEBI" id="CHEBI:37565"/>
    </ligand>
</feature>
<organism evidence="9 10">
    <name type="scientific">Hanseniaspora guilliermondii</name>
    <dbReference type="NCBI Taxonomy" id="56406"/>
    <lineage>
        <taxon>Eukaryota</taxon>
        <taxon>Fungi</taxon>
        <taxon>Dikarya</taxon>
        <taxon>Ascomycota</taxon>
        <taxon>Saccharomycotina</taxon>
        <taxon>Saccharomycetes</taxon>
        <taxon>Saccharomycodales</taxon>
        <taxon>Saccharomycodaceae</taxon>
        <taxon>Hanseniaspora</taxon>
    </lineage>
</organism>
<evidence type="ECO:0000256" key="6">
    <source>
        <dbReference type="PIRSR" id="PIRSR601019-1"/>
    </source>
</evidence>
<dbReference type="GO" id="GO:0001664">
    <property type="term" value="F:G protein-coupled receptor binding"/>
    <property type="evidence" value="ECO:0007669"/>
    <property type="project" value="TreeGrafter"/>
</dbReference>
<dbReference type="GO" id="GO:0046872">
    <property type="term" value="F:metal ion binding"/>
    <property type="evidence" value="ECO:0007669"/>
    <property type="project" value="UniProtKB-KW"/>
</dbReference>
<keyword evidence="5" id="KW-0807">Transducer</keyword>
<evidence type="ECO:0000256" key="7">
    <source>
        <dbReference type="PIRSR" id="PIRSR601019-2"/>
    </source>
</evidence>
<dbReference type="GO" id="GO:0005737">
    <property type="term" value="C:cytoplasm"/>
    <property type="evidence" value="ECO:0007669"/>
    <property type="project" value="EnsemblFungi"/>
</dbReference>
<evidence type="ECO:0000256" key="4">
    <source>
        <dbReference type="ARBA" id="ARBA00023134"/>
    </source>
</evidence>
<dbReference type="InterPro" id="IPR011025">
    <property type="entry name" value="GproteinA_insert"/>
</dbReference>
<dbReference type="SMART" id="SM00275">
    <property type="entry name" value="G_alpha"/>
    <property type="match status" value="1"/>
</dbReference>
<dbReference type="InterPro" id="IPR001019">
    <property type="entry name" value="Gprotein_alpha_su"/>
</dbReference>
<feature type="binding site" evidence="7">
    <location>
        <position position="351"/>
    </location>
    <ligand>
        <name>Mg(2+)</name>
        <dbReference type="ChEBI" id="CHEBI:18420"/>
    </ligand>
</feature>
<dbReference type="Gene3D" id="1.10.400.10">
    <property type="entry name" value="GI Alpha 1, domain 2-like"/>
    <property type="match status" value="1"/>
</dbReference>
<keyword evidence="2 6" id="KW-0547">Nucleotide-binding</keyword>
<feature type="region of interest" description="Disordered" evidence="8">
    <location>
        <begin position="84"/>
        <end position="108"/>
    </location>
</feature>
<feature type="binding site" evidence="6">
    <location>
        <begin position="441"/>
        <end position="444"/>
    </location>
    <ligand>
        <name>GTP</name>
        <dbReference type="ChEBI" id="CHEBI:37565"/>
    </ligand>
</feature>
<proteinExistence type="predicted"/>
<dbReference type="FunFam" id="3.40.50.300:FF:000181">
    <property type="entry name" value="Guanine nucleotide-binding protein subunit alpha"/>
    <property type="match status" value="1"/>
</dbReference>
<dbReference type="GO" id="GO:0005525">
    <property type="term" value="F:GTP binding"/>
    <property type="evidence" value="ECO:0007669"/>
    <property type="project" value="UniProtKB-KW"/>
</dbReference>
<dbReference type="PANTHER" id="PTHR10218:SF369">
    <property type="entry name" value="GUANINE NUCLEOTIDE-BINDING PROTEIN ALPHA-2 SUBUNIT"/>
    <property type="match status" value="1"/>
</dbReference>
<feature type="binding site" evidence="6">
    <location>
        <begin position="345"/>
        <end position="351"/>
    </location>
    <ligand>
        <name>GTP</name>
        <dbReference type="ChEBI" id="CHEBI:37565"/>
    </ligand>
</feature>
<dbReference type="PROSITE" id="PS51882">
    <property type="entry name" value="G_ALPHA"/>
    <property type="match status" value="1"/>
</dbReference>
<evidence type="ECO:0000256" key="2">
    <source>
        <dbReference type="ARBA" id="ARBA00022741"/>
    </source>
</evidence>
<dbReference type="VEuPathDB" id="FungiDB:HGUI_01930"/>
<feature type="region of interest" description="Disordered" evidence="8">
    <location>
        <begin position="1"/>
        <end position="26"/>
    </location>
</feature>
<keyword evidence="1 7" id="KW-0479">Metal-binding</keyword>
<evidence type="ECO:0000256" key="8">
    <source>
        <dbReference type="SAM" id="MobiDB-lite"/>
    </source>
</evidence>
<dbReference type="GO" id="GO:0031683">
    <property type="term" value="F:G-protein beta/gamma-subunit complex binding"/>
    <property type="evidence" value="ECO:0007669"/>
    <property type="project" value="InterPro"/>
</dbReference>
<dbReference type="Pfam" id="PF00503">
    <property type="entry name" value="G-alpha"/>
    <property type="match status" value="1"/>
</dbReference>
<evidence type="ECO:0000313" key="9">
    <source>
        <dbReference type="EMBL" id="SGZ39730.1"/>
    </source>
</evidence>
<gene>
    <name evidence="9" type="ORF">HGUI_01930</name>
</gene>